<keyword evidence="1 4" id="KW-0479">Metal-binding</keyword>
<sequence length="223" mass="25678">YSLDVKEALRLLSVSLSKPSLPETLWKDVLLDRFVDLDVIVANRFATEPDEPQSFLIGEHQLEIRRPKVVLRVSTHGEWILAFRTYERAINFAFKYRRDELETYANYIQDLFASWHPSLHLKIINYDRAARNLIAQSHSLLFSDTQRLRACENAHLSAGGVFSVSGPSQRPDPRGKDKRSSKRPENSDICRNYNNGRCERGRDCRYKHACLGCKGTTHVVKDC</sequence>
<keyword evidence="8" id="KW-1185">Reference proteome</keyword>
<organism evidence="7 8">
    <name type="scientific">Mycena pura</name>
    <dbReference type="NCBI Taxonomy" id="153505"/>
    <lineage>
        <taxon>Eukaryota</taxon>
        <taxon>Fungi</taxon>
        <taxon>Dikarya</taxon>
        <taxon>Basidiomycota</taxon>
        <taxon>Agaricomycotina</taxon>
        <taxon>Agaricomycetes</taxon>
        <taxon>Agaricomycetidae</taxon>
        <taxon>Agaricales</taxon>
        <taxon>Marasmiineae</taxon>
        <taxon>Mycenaceae</taxon>
        <taxon>Mycena</taxon>
    </lineage>
</organism>
<dbReference type="InterPro" id="IPR000571">
    <property type="entry name" value="Znf_CCCH"/>
</dbReference>
<name>A0AAD6V694_9AGAR</name>
<dbReference type="AlphaFoldDB" id="A0AAD6V694"/>
<feature type="non-terminal residue" evidence="7">
    <location>
        <position position="1"/>
    </location>
</feature>
<dbReference type="InterPro" id="IPR036855">
    <property type="entry name" value="Znf_CCCH_sf"/>
</dbReference>
<keyword evidence="2 4" id="KW-0863">Zinc-finger</keyword>
<dbReference type="GO" id="GO:0008270">
    <property type="term" value="F:zinc ion binding"/>
    <property type="evidence" value="ECO:0007669"/>
    <property type="project" value="UniProtKB-KW"/>
</dbReference>
<feature type="domain" description="C3H1-type" evidence="6">
    <location>
        <begin position="184"/>
        <end position="211"/>
    </location>
</feature>
<evidence type="ECO:0000259" key="6">
    <source>
        <dbReference type="PROSITE" id="PS50103"/>
    </source>
</evidence>
<accession>A0AAD6V694</accession>
<feature type="non-terminal residue" evidence="7">
    <location>
        <position position="223"/>
    </location>
</feature>
<feature type="zinc finger region" description="C3H1-type" evidence="4">
    <location>
        <begin position="184"/>
        <end position="211"/>
    </location>
</feature>
<evidence type="ECO:0000256" key="4">
    <source>
        <dbReference type="PROSITE-ProRule" id="PRU00723"/>
    </source>
</evidence>
<protein>
    <recommendedName>
        <fullName evidence="6">C3H1-type domain-containing protein</fullName>
    </recommendedName>
</protein>
<evidence type="ECO:0000256" key="1">
    <source>
        <dbReference type="ARBA" id="ARBA00022723"/>
    </source>
</evidence>
<dbReference type="SUPFAM" id="SSF90229">
    <property type="entry name" value="CCCH zinc finger"/>
    <property type="match status" value="1"/>
</dbReference>
<evidence type="ECO:0000256" key="5">
    <source>
        <dbReference type="SAM" id="MobiDB-lite"/>
    </source>
</evidence>
<comment type="caution">
    <text evidence="7">The sequence shown here is derived from an EMBL/GenBank/DDBJ whole genome shotgun (WGS) entry which is preliminary data.</text>
</comment>
<evidence type="ECO:0000256" key="3">
    <source>
        <dbReference type="ARBA" id="ARBA00022833"/>
    </source>
</evidence>
<proteinExistence type="predicted"/>
<feature type="region of interest" description="Disordered" evidence="5">
    <location>
        <begin position="162"/>
        <end position="188"/>
    </location>
</feature>
<reference evidence="7" key="1">
    <citation type="submission" date="2023-03" db="EMBL/GenBank/DDBJ databases">
        <title>Massive genome expansion in bonnet fungi (Mycena s.s.) driven by repeated elements and novel gene families across ecological guilds.</title>
        <authorList>
            <consortium name="Lawrence Berkeley National Laboratory"/>
            <person name="Harder C.B."/>
            <person name="Miyauchi S."/>
            <person name="Viragh M."/>
            <person name="Kuo A."/>
            <person name="Thoen E."/>
            <person name="Andreopoulos B."/>
            <person name="Lu D."/>
            <person name="Skrede I."/>
            <person name="Drula E."/>
            <person name="Henrissat B."/>
            <person name="Morin E."/>
            <person name="Kohler A."/>
            <person name="Barry K."/>
            <person name="LaButti K."/>
            <person name="Morin E."/>
            <person name="Salamov A."/>
            <person name="Lipzen A."/>
            <person name="Mereny Z."/>
            <person name="Hegedus B."/>
            <person name="Baldrian P."/>
            <person name="Stursova M."/>
            <person name="Weitz H."/>
            <person name="Taylor A."/>
            <person name="Grigoriev I.V."/>
            <person name="Nagy L.G."/>
            <person name="Martin F."/>
            <person name="Kauserud H."/>
        </authorList>
    </citation>
    <scope>NUCLEOTIDE SEQUENCE</scope>
    <source>
        <strain evidence="7">9144</strain>
    </source>
</reference>
<keyword evidence="3 4" id="KW-0862">Zinc</keyword>
<dbReference type="EMBL" id="JARJCW010000049">
    <property type="protein sequence ID" value="KAJ7203883.1"/>
    <property type="molecule type" value="Genomic_DNA"/>
</dbReference>
<dbReference type="PROSITE" id="PS50103">
    <property type="entry name" value="ZF_C3H1"/>
    <property type="match status" value="1"/>
</dbReference>
<evidence type="ECO:0000256" key="2">
    <source>
        <dbReference type="ARBA" id="ARBA00022771"/>
    </source>
</evidence>
<gene>
    <name evidence="7" type="ORF">GGX14DRAFT_302063</name>
</gene>
<dbReference type="Proteomes" id="UP001219525">
    <property type="component" value="Unassembled WGS sequence"/>
</dbReference>
<evidence type="ECO:0000313" key="7">
    <source>
        <dbReference type="EMBL" id="KAJ7203883.1"/>
    </source>
</evidence>
<dbReference type="Gene3D" id="3.30.1370.210">
    <property type="match status" value="1"/>
</dbReference>
<evidence type="ECO:0000313" key="8">
    <source>
        <dbReference type="Proteomes" id="UP001219525"/>
    </source>
</evidence>